<evidence type="ECO:0008006" key="3">
    <source>
        <dbReference type="Google" id="ProtNLM"/>
    </source>
</evidence>
<evidence type="ECO:0000313" key="1">
    <source>
        <dbReference type="EMBL" id="MBN7820323.1"/>
    </source>
</evidence>
<reference evidence="1 2" key="1">
    <citation type="submission" date="2021-03" db="EMBL/GenBank/DDBJ databases">
        <title>novel species isolated from a fishpond in China.</title>
        <authorList>
            <person name="Lu H."/>
            <person name="Cai Z."/>
        </authorList>
    </citation>
    <scope>NUCLEOTIDE SEQUENCE [LARGE SCALE GENOMIC DNA]</scope>
    <source>
        <strain evidence="1 2">Y57</strain>
    </source>
</reference>
<proteinExistence type="predicted"/>
<organism evidence="1 2">
    <name type="scientific">Bowmanella yangjiangensis</name>
    <dbReference type="NCBI Taxonomy" id="2811230"/>
    <lineage>
        <taxon>Bacteria</taxon>
        <taxon>Pseudomonadati</taxon>
        <taxon>Pseudomonadota</taxon>
        <taxon>Gammaproteobacteria</taxon>
        <taxon>Alteromonadales</taxon>
        <taxon>Alteromonadaceae</taxon>
        <taxon>Bowmanella</taxon>
    </lineage>
</organism>
<protein>
    <recommendedName>
        <fullName evidence="3">HEPN domain-containing protein</fullName>
    </recommendedName>
</protein>
<name>A0ABS3CT73_9ALTE</name>
<dbReference type="Proteomes" id="UP000663992">
    <property type="component" value="Unassembled WGS sequence"/>
</dbReference>
<dbReference type="RefSeq" id="WP_206594154.1">
    <property type="nucleotide sequence ID" value="NZ_JAFKCS010000008.1"/>
</dbReference>
<keyword evidence="2" id="KW-1185">Reference proteome</keyword>
<evidence type="ECO:0000313" key="2">
    <source>
        <dbReference type="Proteomes" id="UP000663992"/>
    </source>
</evidence>
<accession>A0ABS3CT73</accession>
<comment type="caution">
    <text evidence="1">The sequence shown here is derived from an EMBL/GenBank/DDBJ whole genome shotgun (WGS) entry which is preliminary data.</text>
</comment>
<gene>
    <name evidence="1" type="ORF">J0A65_10635</name>
</gene>
<sequence length="192" mass="22335">MLSCTEEKIRAAESFIKSTKIQLSIKPADQSHHEKFIRDDFFQINATCYFLNAVVFELIVKIFWEIDNGRECRHTHLLDKLYPELSDGSRAFLENQYITLKNEVESTLKNAKGKSDLNITYADLESALVTNKEVVMDYKYEMKPNSSNSVFYNIVTSQDFYYTIPYQLCEKFFSKSLERIKILSSNTIEDAS</sequence>
<dbReference type="EMBL" id="JAFKCS010000008">
    <property type="protein sequence ID" value="MBN7820323.1"/>
    <property type="molecule type" value="Genomic_DNA"/>
</dbReference>